<name>A0A4Q0P3K4_9FLAO</name>
<feature type="transmembrane region" description="Helical" evidence="7">
    <location>
        <begin position="121"/>
        <end position="139"/>
    </location>
</feature>
<dbReference type="Pfam" id="PF13515">
    <property type="entry name" value="FUSC_2"/>
    <property type="match status" value="1"/>
</dbReference>
<dbReference type="PANTHER" id="PTHR30509">
    <property type="entry name" value="P-HYDROXYBENZOIC ACID EFFLUX PUMP SUBUNIT-RELATED"/>
    <property type="match status" value="1"/>
</dbReference>
<feature type="transmembrane region" description="Helical" evidence="7">
    <location>
        <begin position="12"/>
        <end position="31"/>
    </location>
</feature>
<proteinExistence type="inferred from homology"/>
<dbReference type="InterPro" id="IPR049453">
    <property type="entry name" value="Memb_transporter_dom"/>
</dbReference>
<keyword evidence="3 7" id="KW-0812">Transmembrane</keyword>
<feature type="transmembrane region" description="Helical" evidence="7">
    <location>
        <begin position="69"/>
        <end position="88"/>
    </location>
</feature>
<dbReference type="AlphaFoldDB" id="A0A4Q0P3K4"/>
<comment type="subcellular location">
    <subcellularLocation>
        <location evidence="1">Cell membrane</location>
        <topology evidence="1">Multi-pass membrane protein</topology>
    </subcellularLocation>
</comment>
<organism evidence="10 11">
    <name type="scientific">Leeuwenhoekiella polynyae</name>
    <dbReference type="NCBI Taxonomy" id="1550906"/>
    <lineage>
        <taxon>Bacteria</taxon>
        <taxon>Pseudomonadati</taxon>
        <taxon>Bacteroidota</taxon>
        <taxon>Flavobacteriia</taxon>
        <taxon>Flavobacteriales</taxon>
        <taxon>Flavobacteriaceae</taxon>
        <taxon>Leeuwenhoekiella</taxon>
    </lineage>
</organism>
<feature type="transmembrane region" description="Helical" evidence="7">
    <location>
        <begin position="494"/>
        <end position="509"/>
    </location>
</feature>
<dbReference type="RefSeq" id="WP_164918293.1">
    <property type="nucleotide sequence ID" value="NZ_JBHUOO010000007.1"/>
</dbReference>
<feature type="transmembrane region" description="Helical" evidence="7">
    <location>
        <begin position="37"/>
        <end position="57"/>
    </location>
</feature>
<gene>
    <name evidence="10" type="ORF">DSM02_2266</name>
</gene>
<feature type="transmembrane region" description="Helical" evidence="7">
    <location>
        <begin position="447"/>
        <end position="465"/>
    </location>
</feature>
<feature type="transmembrane region" description="Helical" evidence="7">
    <location>
        <begin position="471"/>
        <end position="487"/>
    </location>
</feature>
<dbReference type="EMBL" id="QOVK01000009">
    <property type="protein sequence ID" value="RXG20895.1"/>
    <property type="molecule type" value="Genomic_DNA"/>
</dbReference>
<evidence type="ECO:0000256" key="3">
    <source>
        <dbReference type="ARBA" id="ARBA00022692"/>
    </source>
</evidence>
<feature type="transmembrane region" description="Helical" evidence="7">
    <location>
        <begin position="400"/>
        <end position="417"/>
    </location>
</feature>
<feature type="domain" description="Integral membrane bound transporter" evidence="9">
    <location>
        <begin position="412"/>
        <end position="533"/>
    </location>
</feature>
<evidence type="ECO:0000313" key="11">
    <source>
        <dbReference type="Proteomes" id="UP000289859"/>
    </source>
</evidence>
<evidence type="ECO:0000259" key="8">
    <source>
        <dbReference type="Pfam" id="PF12805"/>
    </source>
</evidence>
<evidence type="ECO:0000256" key="4">
    <source>
        <dbReference type="ARBA" id="ARBA00022989"/>
    </source>
</evidence>
<comment type="similarity">
    <text evidence="6">Belongs to the YccS/YhfK family.</text>
</comment>
<reference evidence="10 11" key="1">
    <citation type="submission" date="2018-07" db="EMBL/GenBank/DDBJ databases">
        <title>Leeuwenhoekiella genomics.</title>
        <authorList>
            <person name="Tahon G."/>
            <person name="Willems A."/>
        </authorList>
    </citation>
    <scope>NUCLEOTIDE SEQUENCE [LARGE SCALE GENOMIC DNA]</scope>
    <source>
        <strain evidence="10 11">LMG 29608</strain>
    </source>
</reference>
<sequence length="723" mass="80832">MNLKEYSAKIRSFINSTDFAKAILITTGIVIPILTGYLLDALGIGLAIGTGVLLSSPSTVTGSLKNKRIGIVISAFLGALISLIGSYIPEVYWIQLPYLGISMFALSLLSVYGFRASLIGFAGLFAVVLSFANLSASGLSPLERAALIVVGGIWYLVLTLIYDLIAPKKQVEELLETAVALCASYIEARGEFLKQATDRDTGLNRLFTIQSEFNEHLEKLREILLINRHASGTSSYYRKRFLILGELVDLSELSLTSPIPPRKMHDVLKNYPEQLEAFIQLNKAQSESLKRIAHTNLKKHDVNLSPLDTALKNTAQALERYLENNAWDSNYLVVKNLYELQEKQAQRIFSIADLLDRNKNIKSTKSDSTHEVEHFITRQDYSFQLILQNLNRDSPIFRHAFRIAVTAIVGFGLGSFFDVQNPYWILLTIVVIMRPSYGLTKQRSKHRIIGTLLGAAVATGIVYLFQGDKMLFRILAILSFILAQASLQKNYRTGALFITLSIIFAYALLKPDVLLVIQFRVIDTAMGAGLAALANAFLWPTKEAKTLKQNLSESLIANRDYLKAIESHYETKEKIALPYKMARKKAFLATAALNAGVQRLLQEPKKTEQLTGKLYELAVLNHAFVGALASIGTYLRGHNVTRMDDAFHNYTAPIYKNMDTAIQLLEHNTSNPEVVTVTEGYFGNLSFKEKNEQLLETHILSEQLESLKKLSEQFNKHLKNLKG</sequence>
<protein>
    <submittedName>
        <fullName evidence="10">Putative membrane protein YccC</fullName>
    </submittedName>
</protein>
<keyword evidence="2" id="KW-1003">Cell membrane</keyword>
<evidence type="ECO:0000259" key="9">
    <source>
        <dbReference type="Pfam" id="PF13515"/>
    </source>
</evidence>
<evidence type="ECO:0000256" key="7">
    <source>
        <dbReference type="SAM" id="Phobius"/>
    </source>
</evidence>
<accession>A0A4Q0P3K4</accession>
<dbReference type="Pfam" id="PF12805">
    <property type="entry name" value="FUSC-like"/>
    <property type="match status" value="1"/>
</dbReference>
<dbReference type="Proteomes" id="UP000289859">
    <property type="component" value="Unassembled WGS sequence"/>
</dbReference>
<keyword evidence="11" id="KW-1185">Reference proteome</keyword>
<dbReference type="InterPro" id="IPR032692">
    <property type="entry name" value="YccS_N"/>
</dbReference>
<evidence type="ECO:0000313" key="10">
    <source>
        <dbReference type="EMBL" id="RXG20895.1"/>
    </source>
</evidence>
<keyword evidence="4 7" id="KW-1133">Transmembrane helix</keyword>
<feature type="domain" description="Integral membrane protein YccS N-terminal" evidence="8">
    <location>
        <begin position="92"/>
        <end position="338"/>
    </location>
</feature>
<evidence type="ECO:0000256" key="6">
    <source>
        <dbReference type="ARBA" id="ARBA00043993"/>
    </source>
</evidence>
<keyword evidence="5 7" id="KW-0472">Membrane</keyword>
<evidence type="ECO:0000256" key="1">
    <source>
        <dbReference type="ARBA" id="ARBA00004651"/>
    </source>
</evidence>
<feature type="transmembrane region" description="Helical" evidence="7">
    <location>
        <begin position="145"/>
        <end position="165"/>
    </location>
</feature>
<dbReference type="GO" id="GO:0005886">
    <property type="term" value="C:plasma membrane"/>
    <property type="evidence" value="ECO:0007669"/>
    <property type="project" value="UniProtKB-SubCell"/>
</dbReference>
<evidence type="ECO:0000256" key="5">
    <source>
        <dbReference type="ARBA" id="ARBA00023136"/>
    </source>
</evidence>
<evidence type="ECO:0000256" key="2">
    <source>
        <dbReference type="ARBA" id="ARBA00022475"/>
    </source>
</evidence>
<dbReference type="PANTHER" id="PTHR30509:SF9">
    <property type="entry name" value="MULTIDRUG RESISTANCE PROTEIN MDTO"/>
    <property type="match status" value="1"/>
</dbReference>
<comment type="caution">
    <text evidence="10">The sequence shown here is derived from an EMBL/GenBank/DDBJ whole genome shotgun (WGS) entry which is preliminary data.</text>
</comment>